<accession>A0ACB6QKM4</accession>
<name>A0ACB6QKM4_9PLEO</name>
<reference evidence="1" key="1">
    <citation type="journal article" date="2020" name="Stud. Mycol.">
        <title>101 Dothideomycetes genomes: a test case for predicting lifestyles and emergence of pathogens.</title>
        <authorList>
            <person name="Haridas S."/>
            <person name="Albert R."/>
            <person name="Binder M."/>
            <person name="Bloem J."/>
            <person name="Labutti K."/>
            <person name="Salamov A."/>
            <person name="Andreopoulos B."/>
            <person name="Baker S."/>
            <person name="Barry K."/>
            <person name="Bills G."/>
            <person name="Bluhm B."/>
            <person name="Cannon C."/>
            <person name="Castanera R."/>
            <person name="Culley D."/>
            <person name="Daum C."/>
            <person name="Ezra D."/>
            <person name="Gonzalez J."/>
            <person name="Henrissat B."/>
            <person name="Kuo A."/>
            <person name="Liang C."/>
            <person name="Lipzen A."/>
            <person name="Lutzoni F."/>
            <person name="Magnuson J."/>
            <person name="Mondo S."/>
            <person name="Nolan M."/>
            <person name="Ohm R."/>
            <person name="Pangilinan J."/>
            <person name="Park H.-J."/>
            <person name="Ramirez L."/>
            <person name="Alfaro M."/>
            <person name="Sun H."/>
            <person name="Tritt A."/>
            <person name="Yoshinaga Y."/>
            <person name="Zwiers L.-H."/>
            <person name="Turgeon B."/>
            <person name="Goodwin S."/>
            <person name="Spatafora J."/>
            <person name="Crous P."/>
            <person name="Grigoriev I."/>
        </authorList>
    </citation>
    <scope>NUCLEOTIDE SEQUENCE</scope>
    <source>
        <strain evidence="1">ATCC 200398</strain>
    </source>
</reference>
<evidence type="ECO:0000313" key="2">
    <source>
        <dbReference type="Proteomes" id="UP000799755"/>
    </source>
</evidence>
<protein>
    <submittedName>
        <fullName evidence="1">Uncharacterized protein</fullName>
    </submittedName>
</protein>
<comment type="caution">
    <text evidence="1">The sequence shown here is derived from an EMBL/GenBank/DDBJ whole genome shotgun (WGS) entry which is preliminary data.</text>
</comment>
<keyword evidence="2" id="KW-1185">Reference proteome</keyword>
<gene>
    <name evidence="1" type="ORF">BDR25DRAFT_316832</name>
</gene>
<evidence type="ECO:0000313" key="1">
    <source>
        <dbReference type="EMBL" id="KAF2467493.1"/>
    </source>
</evidence>
<dbReference type="EMBL" id="MU003520">
    <property type="protein sequence ID" value="KAF2467493.1"/>
    <property type="molecule type" value="Genomic_DNA"/>
</dbReference>
<proteinExistence type="predicted"/>
<dbReference type="Proteomes" id="UP000799755">
    <property type="component" value="Unassembled WGS sequence"/>
</dbReference>
<sequence>MCEETNEKRRADNKRPRSVGFFRTDVLLYDERSPHESEIEVAFDNDLKRPVDTIIIVGTRLEIDSLRSFVKDMCRSAERTKRDILTIWHPSPLSMPERCLPSTEQAKASVIVSKCAEQQWAGRGCKSVAWFYLFNV</sequence>
<organism evidence="1 2">
    <name type="scientific">Lindgomyces ingoldianus</name>
    <dbReference type="NCBI Taxonomy" id="673940"/>
    <lineage>
        <taxon>Eukaryota</taxon>
        <taxon>Fungi</taxon>
        <taxon>Dikarya</taxon>
        <taxon>Ascomycota</taxon>
        <taxon>Pezizomycotina</taxon>
        <taxon>Dothideomycetes</taxon>
        <taxon>Pleosporomycetidae</taxon>
        <taxon>Pleosporales</taxon>
        <taxon>Lindgomycetaceae</taxon>
        <taxon>Lindgomyces</taxon>
    </lineage>
</organism>